<dbReference type="GO" id="GO:0043565">
    <property type="term" value="F:sequence-specific DNA binding"/>
    <property type="evidence" value="ECO:0007669"/>
    <property type="project" value="InterPro"/>
</dbReference>
<keyword evidence="2" id="KW-0238">DNA-binding</keyword>
<evidence type="ECO:0000313" key="5">
    <source>
        <dbReference type="EMBL" id="BBH24598.1"/>
    </source>
</evidence>
<dbReference type="Proteomes" id="UP000275368">
    <property type="component" value="Chromosome"/>
</dbReference>
<keyword evidence="6" id="KW-1185">Reference proteome</keyword>
<dbReference type="PROSITE" id="PS50949">
    <property type="entry name" value="HTH_GNTR"/>
    <property type="match status" value="1"/>
</dbReference>
<evidence type="ECO:0000256" key="3">
    <source>
        <dbReference type="ARBA" id="ARBA00023163"/>
    </source>
</evidence>
<protein>
    <submittedName>
        <fullName evidence="5">GntR family transcriptional regulator</fullName>
    </submittedName>
</protein>
<evidence type="ECO:0000259" key="4">
    <source>
        <dbReference type="PROSITE" id="PS50949"/>
    </source>
</evidence>
<name>A0A3G9JKE7_9BACL</name>
<gene>
    <name evidence="5" type="ORF">Back11_59430</name>
</gene>
<evidence type="ECO:0000313" key="6">
    <source>
        <dbReference type="Proteomes" id="UP000275368"/>
    </source>
</evidence>
<dbReference type="InterPro" id="IPR011711">
    <property type="entry name" value="GntR_C"/>
</dbReference>
<dbReference type="Gene3D" id="1.10.10.10">
    <property type="entry name" value="Winged helix-like DNA-binding domain superfamily/Winged helix DNA-binding domain"/>
    <property type="match status" value="1"/>
</dbReference>
<dbReference type="PANTHER" id="PTHR43537:SF24">
    <property type="entry name" value="GLUCONATE OPERON TRANSCRIPTIONAL REPRESSOR"/>
    <property type="match status" value="1"/>
</dbReference>
<evidence type="ECO:0000256" key="2">
    <source>
        <dbReference type="ARBA" id="ARBA00023125"/>
    </source>
</evidence>
<dbReference type="GO" id="GO:0003700">
    <property type="term" value="F:DNA-binding transcription factor activity"/>
    <property type="evidence" value="ECO:0007669"/>
    <property type="project" value="InterPro"/>
</dbReference>
<keyword evidence="3" id="KW-0804">Transcription</keyword>
<dbReference type="Pfam" id="PF00392">
    <property type="entry name" value="GntR"/>
    <property type="match status" value="1"/>
</dbReference>
<dbReference type="Pfam" id="PF07729">
    <property type="entry name" value="FCD"/>
    <property type="match status" value="1"/>
</dbReference>
<dbReference type="InterPro" id="IPR036390">
    <property type="entry name" value="WH_DNA-bd_sf"/>
</dbReference>
<dbReference type="PANTHER" id="PTHR43537">
    <property type="entry name" value="TRANSCRIPTIONAL REGULATOR, GNTR FAMILY"/>
    <property type="match status" value="1"/>
</dbReference>
<accession>A0A3G9JKE7</accession>
<dbReference type="SMART" id="SM00895">
    <property type="entry name" value="FCD"/>
    <property type="match status" value="1"/>
</dbReference>
<keyword evidence="1" id="KW-0805">Transcription regulation</keyword>
<feature type="domain" description="HTH gntR-type" evidence="4">
    <location>
        <begin position="14"/>
        <end position="81"/>
    </location>
</feature>
<dbReference type="InterPro" id="IPR000524">
    <property type="entry name" value="Tscrpt_reg_HTH_GntR"/>
</dbReference>
<reference evidence="5 6" key="1">
    <citation type="submission" date="2018-11" db="EMBL/GenBank/DDBJ databases">
        <title>Complete genome sequence of Paenibacillus baekrokdamisoli strain KCTC 33723.</title>
        <authorList>
            <person name="Kang S.W."/>
            <person name="Lee K.C."/>
            <person name="Kim K.K."/>
            <person name="Kim J.S."/>
            <person name="Kim D.S."/>
            <person name="Ko S.H."/>
            <person name="Yang S.H."/>
            <person name="Lee J.S."/>
        </authorList>
    </citation>
    <scope>NUCLEOTIDE SEQUENCE [LARGE SCALE GENOMIC DNA]</scope>
    <source>
        <strain evidence="5 6">KCTC 33723</strain>
    </source>
</reference>
<dbReference type="CDD" id="cd07377">
    <property type="entry name" value="WHTH_GntR"/>
    <property type="match status" value="1"/>
</dbReference>
<organism evidence="5 6">
    <name type="scientific">Paenibacillus baekrokdamisoli</name>
    <dbReference type="NCBI Taxonomy" id="1712516"/>
    <lineage>
        <taxon>Bacteria</taxon>
        <taxon>Bacillati</taxon>
        <taxon>Bacillota</taxon>
        <taxon>Bacilli</taxon>
        <taxon>Bacillales</taxon>
        <taxon>Paenibacillaceae</taxon>
        <taxon>Paenibacillus</taxon>
    </lineage>
</organism>
<sequence length="233" mass="26880">MKEPITRQTFLEKQSMSVDLAEFIKQQILDGHLSPGDRIVETKVAKDLGISQTPVREAIRQLSGEGIITIVPNKGPMVRTFEMKDIFEVYSLRSMLEGLAIRLAVQFATDEDIEELVQFFEEMKRKMADDSVDSLLQDSVYLHQSIIRLSNHSRLSASYDSITFHISLAARILGRVSTKHKEVEQHAELIDALVRRDPDHAEKVMRKHILRSFNEFRELPEAENWAYDDINWL</sequence>
<evidence type="ECO:0000256" key="1">
    <source>
        <dbReference type="ARBA" id="ARBA00023015"/>
    </source>
</evidence>
<dbReference type="InterPro" id="IPR000485">
    <property type="entry name" value="AsnC-type_HTH_dom"/>
</dbReference>
<dbReference type="SUPFAM" id="SSF46785">
    <property type="entry name" value="Winged helix' DNA-binding domain"/>
    <property type="match status" value="1"/>
</dbReference>
<dbReference type="InterPro" id="IPR008920">
    <property type="entry name" value="TF_FadR/GntR_C"/>
</dbReference>
<dbReference type="PRINTS" id="PR00033">
    <property type="entry name" value="HTHASNC"/>
</dbReference>
<dbReference type="SUPFAM" id="SSF48008">
    <property type="entry name" value="GntR ligand-binding domain-like"/>
    <property type="match status" value="1"/>
</dbReference>
<dbReference type="OrthoDB" id="9781630at2"/>
<dbReference type="InterPro" id="IPR036388">
    <property type="entry name" value="WH-like_DNA-bd_sf"/>
</dbReference>
<proteinExistence type="predicted"/>
<dbReference type="KEGG" id="pbk:Back11_59430"/>
<dbReference type="SMART" id="SM00345">
    <property type="entry name" value="HTH_GNTR"/>
    <property type="match status" value="1"/>
</dbReference>
<dbReference type="Gene3D" id="1.20.120.530">
    <property type="entry name" value="GntR ligand-binding domain-like"/>
    <property type="match status" value="1"/>
</dbReference>
<dbReference type="AlphaFoldDB" id="A0A3G9JKE7"/>
<dbReference type="EMBL" id="AP019308">
    <property type="protein sequence ID" value="BBH24598.1"/>
    <property type="molecule type" value="Genomic_DNA"/>
</dbReference>